<keyword evidence="12" id="KW-1185">Reference proteome</keyword>
<dbReference type="InterPro" id="IPR016692">
    <property type="entry name" value="Sulfiredoxin"/>
</dbReference>
<dbReference type="Proteomes" id="UP000673691">
    <property type="component" value="Unassembled WGS sequence"/>
</dbReference>
<dbReference type="PANTHER" id="PTHR21348:SF2">
    <property type="entry name" value="SULFIREDOXIN-1"/>
    <property type="match status" value="1"/>
</dbReference>
<accession>A0A8H8DK68</accession>
<protein>
    <recommendedName>
        <fullName evidence="2">sulfiredoxin</fullName>
        <ecNumber evidence="2">1.8.98.2</ecNumber>
    </recommendedName>
</protein>
<evidence type="ECO:0000256" key="2">
    <source>
        <dbReference type="ARBA" id="ARBA00013055"/>
    </source>
</evidence>
<dbReference type="Gene3D" id="3.90.1530.10">
    <property type="entry name" value="Conserved hypothetical protein from pyrococcus furiosus pfu- 392566-001, ParB domain"/>
    <property type="match status" value="1"/>
</dbReference>
<evidence type="ECO:0000259" key="10">
    <source>
        <dbReference type="Pfam" id="PF02195"/>
    </source>
</evidence>
<evidence type="ECO:0000256" key="5">
    <source>
        <dbReference type="ARBA" id="ARBA00022862"/>
    </source>
</evidence>
<keyword evidence="3" id="KW-0547">Nucleotide-binding</keyword>
<evidence type="ECO:0000256" key="4">
    <source>
        <dbReference type="ARBA" id="ARBA00022840"/>
    </source>
</evidence>
<dbReference type="Pfam" id="PF02195">
    <property type="entry name" value="ParB_N"/>
    <property type="match status" value="1"/>
</dbReference>
<organism evidence="11 12">
    <name type="scientific">Olpidium bornovanus</name>
    <dbReference type="NCBI Taxonomy" id="278681"/>
    <lineage>
        <taxon>Eukaryota</taxon>
        <taxon>Fungi</taxon>
        <taxon>Fungi incertae sedis</taxon>
        <taxon>Olpidiomycota</taxon>
        <taxon>Olpidiomycotina</taxon>
        <taxon>Olpidiomycetes</taxon>
        <taxon>Olpidiales</taxon>
        <taxon>Olpidiaceae</taxon>
        <taxon>Olpidium</taxon>
    </lineage>
</organism>
<dbReference type="GO" id="GO:0032542">
    <property type="term" value="F:sulfiredoxin activity"/>
    <property type="evidence" value="ECO:0007669"/>
    <property type="project" value="InterPro"/>
</dbReference>
<dbReference type="EMBL" id="JAEFCI010003811">
    <property type="protein sequence ID" value="KAG5461330.1"/>
    <property type="molecule type" value="Genomic_DNA"/>
</dbReference>
<comment type="catalytic activity">
    <reaction evidence="8">
        <text>S-hydroxy-S-oxy-L-cysteinyl-[peroxiredoxin] + [protein]-dithiol + ATP = S-hydroxy-L-cysteinyl-[peroxiredoxin] + [protein]-disulfide + ADP + phosphate</text>
        <dbReference type="Rhea" id="RHEA:17545"/>
        <dbReference type="Rhea" id="RHEA-COMP:10593"/>
        <dbReference type="Rhea" id="RHEA-COMP:10594"/>
        <dbReference type="Rhea" id="RHEA-COMP:13681"/>
        <dbReference type="Rhea" id="RHEA-COMP:17976"/>
        <dbReference type="ChEBI" id="CHEBI:29950"/>
        <dbReference type="ChEBI" id="CHEBI:30616"/>
        <dbReference type="ChEBI" id="CHEBI:43474"/>
        <dbReference type="ChEBI" id="CHEBI:50058"/>
        <dbReference type="ChEBI" id="CHEBI:61973"/>
        <dbReference type="ChEBI" id="CHEBI:61974"/>
        <dbReference type="ChEBI" id="CHEBI:456216"/>
        <dbReference type="EC" id="1.8.98.2"/>
    </reaction>
</comment>
<dbReference type="SUPFAM" id="SSF110849">
    <property type="entry name" value="ParB/Sulfiredoxin"/>
    <property type="match status" value="1"/>
</dbReference>
<dbReference type="CDD" id="cd16395">
    <property type="entry name" value="Srx"/>
    <property type="match status" value="1"/>
</dbReference>
<dbReference type="EC" id="1.8.98.2" evidence="2"/>
<dbReference type="OrthoDB" id="10023328at2759"/>
<dbReference type="PANTHER" id="PTHR21348">
    <property type="match status" value="1"/>
</dbReference>
<dbReference type="GO" id="GO:0034599">
    <property type="term" value="P:cellular response to oxidative stress"/>
    <property type="evidence" value="ECO:0007669"/>
    <property type="project" value="TreeGrafter"/>
</dbReference>
<dbReference type="InterPro" id="IPR003115">
    <property type="entry name" value="ParB_N"/>
</dbReference>
<dbReference type="AlphaFoldDB" id="A0A8H8DK68"/>
<keyword evidence="6" id="KW-0560">Oxidoreductase</keyword>
<keyword evidence="5" id="KW-0049">Antioxidant</keyword>
<comment type="similarity">
    <text evidence="1">Belongs to the sulfiredoxin family.</text>
</comment>
<dbReference type="GO" id="GO:0005737">
    <property type="term" value="C:cytoplasm"/>
    <property type="evidence" value="ECO:0007669"/>
    <property type="project" value="TreeGrafter"/>
</dbReference>
<keyword evidence="4" id="KW-0067">ATP-binding</keyword>
<reference evidence="11 12" key="1">
    <citation type="journal article" name="Sci. Rep.">
        <title>Genome-scale phylogenetic analyses confirm Olpidium as the closest living zoosporic fungus to the non-flagellated, terrestrial fungi.</title>
        <authorList>
            <person name="Chang Y."/>
            <person name="Rochon D."/>
            <person name="Sekimoto S."/>
            <person name="Wang Y."/>
            <person name="Chovatia M."/>
            <person name="Sandor L."/>
            <person name="Salamov A."/>
            <person name="Grigoriev I.V."/>
            <person name="Stajich J.E."/>
            <person name="Spatafora J.W."/>
        </authorList>
    </citation>
    <scope>NUCLEOTIDE SEQUENCE [LARGE SCALE GENOMIC DNA]</scope>
    <source>
        <strain evidence="11">S191</strain>
    </source>
</reference>
<proteinExistence type="inferred from homology"/>
<evidence type="ECO:0000313" key="12">
    <source>
        <dbReference type="Proteomes" id="UP000673691"/>
    </source>
</evidence>
<evidence type="ECO:0000256" key="7">
    <source>
        <dbReference type="ARBA" id="ARBA00023157"/>
    </source>
</evidence>
<dbReference type="InterPro" id="IPR036086">
    <property type="entry name" value="ParB/Sulfiredoxin_sf"/>
</dbReference>
<keyword evidence="7" id="KW-1015">Disulfide bond</keyword>
<comment type="caution">
    <text evidence="11">The sequence shown here is derived from an EMBL/GenBank/DDBJ whole genome shotgun (WGS) entry which is preliminary data.</text>
</comment>
<feature type="region of interest" description="Disordered" evidence="9">
    <location>
        <begin position="126"/>
        <end position="188"/>
    </location>
</feature>
<sequence>MVARLGVGRPRFGVRPLPPSGKQKLGGGRFPARGSLPVCSGTGIGRVASLLGLCQVGGLPRSERKVPPLSSQQAGVSLFFFSPTRGLSGKAPRLLIVPGGWFRPLLPAPPPSPPLARFPATGRRSLAAGVNGPKEPARESRRNFASAGSDDFRITEIRSRRRAPGAGAGPELRGGRADRPRKRRGQLQCPLLARRTGRVQQPSVLARPVPPSAHLVPPPPPALRVYQVYDIPMAAIQRPIPSVLDNEKVDSFVKVLQDPEKRAKFTPIDVAWVEHEGKDYYYAFGGCHRCVFSTGGPLALSLCIRPPFRGLLGNLNLDEFSPQVGGARKSWLRDHTGQAREGVAADDQHLPRSFQPVFR</sequence>
<feature type="region of interest" description="Disordered" evidence="9">
    <location>
        <begin position="1"/>
        <end position="29"/>
    </location>
</feature>
<name>A0A8H8DK68_9FUNG</name>
<feature type="domain" description="ParB-like N-terminal" evidence="10">
    <location>
        <begin position="227"/>
        <end position="290"/>
    </location>
</feature>
<evidence type="ECO:0000256" key="1">
    <source>
        <dbReference type="ARBA" id="ARBA00009609"/>
    </source>
</evidence>
<evidence type="ECO:0000256" key="8">
    <source>
        <dbReference type="ARBA" id="ARBA00047514"/>
    </source>
</evidence>
<evidence type="ECO:0000313" key="11">
    <source>
        <dbReference type="EMBL" id="KAG5461330.1"/>
    </source>
</evidence>
<evidence type="ECO:0000256" key="9">
    <source>
        <dbReference type="SAM" id="MobiDB-lite"/>
    </source>
</evidence>
<gene>
    <name evidence="11" type="ORF">BJ554DRAFT_6493</name>
</gene>
<evidence type="ECO:0000256" key="3">
    <source>
        <dbReference type="ARBA" id="ARBA00022741"/>
    </source>
</evidence>
<evidence type="ECO:0000256" key="6">
    <source>
        <dbReference type="ARBA" id="ARBA00023002"/>
    </source>
</evidence>